<feature type="region of interest" description="Disordered" evidence="4">
    <location>
        <begin position="311"/>
        <end position="331"/>
    </location>
</feature>
<dbReference type="Proteomes" id="UP000321058">
    <property type="component" value="Unassembled WGS sequence"/>
</dbReference>
<keyword evidence="2" id="KW-0288">FMN</keyword>
<dbReference type="InterPro" id="IPR004136">
    <property type="entry name" value="NMO"/>
</dbReference>
<protein>
    <submittedName>
        <fullName evidence="5">2-nitropropane dioxygenase</fullName>
    </submittedName>
</protein>
<dbReference type="GO" id="GO:0051213">
    <property type="term" value="F:dioxygenase activity"/>
    <property type="evidence" value="ECO:0007669"/>
    <property type="project" value="UniProtKB-KW"/>
</dbReference>
<proteinExistence type="predicted"/>
<dbReference type="InterPro" id="IPR013785">
    <property type="entry name" value="Aldolase_TIM"/>
</dbReference>
<keyword evidence="5" id="KW-0223">Dioxygenase</keyword>
<name>A0A512NSG0_9HYPH</name>
<evidence type="ECO:0000313" key="5">
    <source>
        <dbReference type="EMBL" id="GEP61891.1"/>
    </source>
</evidence>
<gene>
    <name evidence="5" type="ORF">RSO01_90570</name>
</gene>
<accession>A0A512NSG0</accession>
<dbReference type="PANTHER" id="PTHR32332:SF20">
    <property type="entry name" value="2-NITROPROPANE DIOXYGENASE-LIKE PROTEIN"/>
    <property type="match status" value="1"/>
</dbReference>
<dbReference type="OrthoDB" id="7165168at2"/>
<evidence type="ECO:0000256" key="1">
    <source>
        <dbReference type="ARBA" id="ARBA00022630"/>
    </source>
</evidence>
<evidence type="ECO:0000313" key="6">
    <source>
        <dbReference type="Proteomes" id="UP000321058"/>
    </source>
</evidence>
<reference evidence="5 6" key="1">
    <citation type="submission" date="2019-07" db="EMBL/GenBank/DDBJ databases">
        <title>Whole genome shotgun sequence of Reyranella soli NBRC 108950.</title>
        <authorList>
            <person name="Hosoyama A."/>
            <person name="Uohara A."/>
            <person name="Ohji S."/>
            <person name="Ichikawa N."/>
        </authorList>
    </citation>
    <scope>NUCLEOTIDE SEQUENCE [LARGE SCALE GENOMIC DNA]</scope>
    <source>
        <strain evidence="5 6">NBRC 108950</strain>
    </source>
</reference>
<sequence>MFHTVICDLLGIRYPILQGAMQGGGGVELVAAVSDAGGLGVLPTFGGTDQKLRADIAGVRERTGKPFGVNIMPMGRGITERCAATCIELGIPIVTTGRADPGEAVVRRLKMAGIKVVSVIPTVEHARRMEGEGVDAVVASGAEAGGHVGTVSTLPLVPQVVDAVKIPVLAAGGIGDARGFLAAFALGAVGIQMGTRFMATVESDLNDWGRDRLLAMRETDTIVTRAMTGATVRCIRTPEIAAYEGAVARGADAAELKDLATRVRSSRYGENKSDRRQSAAGQVAGMISEVVSVRDLIERMLAQAARLAERLPSVAKGQERGPGGPALRQRD</sequence>
<organism evidence="5 6">
    <name type="scientific">Reyranella soli</name>
    <dbReference type="NCBI Taxonomy" id="1230389"/>
    <lineage>
        <taxon>Bacteria</taxon>
        <taxon>Pseudomonadati</taxon>
        <taxon>Pseudomonadota</taxon>
        <taxon>Alphaproteobacteria</taxon>
        <taxon>Hyphomicrobiales</taxon>
        <taxon>Reyranellaceae</taxon>
        <taxon>Reyranella</taxon>
    </lineage>
</organism>
<dbReference type="RefSeq" id="WP_147157171.1">
    <property type="nucleotide sequence ID" value="NZ_BKAJ01000268.1"/>
</dbReference>
<evidence type="ECO:0000256" key="2">
    <source>
        <dbReference type="ARBA" id="ARBA00022643"/>
    </source>
</evidence>
<keyword evidence="1" id="KW-0285">Flavoprotein</keyword>
<dbReference type="PANTHER" id="PTHR32332">
    <property type="entry name" value="2-NITROPROPANE DIOXYGENASE"/>
    <property type="match status" value="1"/>
</dbReference>
<dbReference type="SUPFAM" id="SSF51412">
    <property type="entry name" value="Inosine monophosphate dehydrogenase (IMPDH)"/>
    <property type="match status" value="1"/>
</dbReference>
<dbReference type="AlphaFoldDB" id="A0A512NSG0"/>
<evidence type="ECO:0000256" key="3">
    <source>
        <dbReference type="ARBA" id="ARBA00023002"/>
    </source>
</evidence>
<dbReference type="Gene3D" id="3.20.20.70">
    <property type="entry name" value="Aldolase class I"/>
    <property type="match status" value="1"/>
</dbReference>
<dbReference type="GO" id="GO:0018580">
    <property type="term" value="F:nitronate monooxygenase activity"/>
    <property type="evidence" value="ECO:0007669"/>
    <property type="project" value="InterPro"/>
</dbReference>
<comment type="caution">
    <text evidence="5">The sequence shown here is derived from an EMBL/GenBank/DDBJ whole genome shotgun (WGS) entry which is preliminary data.</text>
</comment>
<dbReference type="Pfam" id="PF03060">
    <property type="entry name" value="NMO"/>
    <property type="match status" value="1"/>
</dbReference>
<keyword evidence="6" id="KW-1185">Reference proteome</keyword>
<dbReference type="CDD" id="cd04730">
    <property type="entry name" value="NPD_like"/>
    <property type="match status" value="1"/>
</dbReference>
<dbReference type="EMBL" id="BKAJ01000268">
    <property type="protein sequence ID" value="GEP61891.1"/>
    <property type="molecule type" value="Genomic_DNA"/>
</dbReference>
<evidence type="ECO:0000256" key="4">
    <source>
        <dbReference type="SAM" id="MobiDB-lite"/>
    </source>
</evidence>
<keyword evidence="3" id="KW-0560">Oxidoreductase</keyword>